<feature type="chain" id="PRO_5014186360" evidence="17">
    <location>
        <begin position="33"/>
        <end position="1125"/>
    </location>
</feature>
<dbReference type="Proteomes" id="UP000233556">
    <property type="component" value="Unassembled WGS sequence"/>
</dbReference>
<comment type="subcellular location">
    <subcellularLocation>
        <location evidence="1">Cell membrane</location>
    </subcellularLocation>
    <subcellularLocation>
        <location evidence="2">Cytoplasm</location>
    </subcellularLocation>
    <subcellularLocation>
        <location evidence="14">Endomembrane system</location>
        <topology evidence="14">Single-pass type I membrane protein</topology>
    </subcellularLocation>
</comment>
<dbReference type="PANTHER" id="PTHR44888">
    <property type="entry name" value="HEPACAM FAMILY MEMBER 2-RELATED"/>
    <property type="match status" value="1"/>
</dbReference>
<evidence type="ECO:0000256" key="6">
    <source>
        <dbReference type="ARBA" id="ARBA00022729"/>
    </source>
</evidence>
<dbReference type="InterPro" id="IPR036116">
    <property type="entry name" value="FN3_sf"/>
</dbReference>
<keyword evidence="7" id="KW-0677">Repeat</keyword>
<keyword evidence="12" id="KW-0131">Cell cycle</keyword>
<feature type="region of interest" description="Disordered" evidence="15">
    <location>
        <begin position="690"/>
        <end position="804"/>
    </location>
</feature>
<dbReference type="FunFam" id="2.60.40.10:FF:000922">
    <property type="entry name" value="hepatocyte cell adhesion molecule isoform X1"/>
    <property type="match status" value="1"/>
</dbReference>
<evidence type="ECO:0000256" key="16">
    <source>
        <dbReference type="SAM" id="Phobius"/>
    </source>
</evidence>
<keyword evidence="11" id="KW-0325">Glycoprotein</keyword>
<evidence type="ECO:0000256" key="10">
    <source>
        <dbReference type="ARBA" id="ARBA00023157"/>
    </source>
</evidence>
<feature type="signal peptide" evidence="17">
    <location>
        <begin position="1"/>
        <end position="32"/>
    </location>
</feature>
<reference evidence="20" key="2">
    <citation type="submission" date="2017-12" db="EMBL/GenBank/DDBJ databases">
        <title>Genome sequence of the Bar-tailed Godwit (Limosa lapponica baueri).</title>
        <authorList>
            <person name="Lima N.C.B."/>
            <person name="Parody-Merino A.M."/>
            <person name="Battley P.F."/>
            <person name="Fidler A.E."/>
            <person name="Prosdocimi F."/>
        </authorList>
    </citation>
    <scope>NUCLEOTIDE SEQUENCE [LARGE SCALE GENOMIC DNA]</scope>
</reference>
<keyword evidence="3" id="KW-1003">Cell membrane</keyword>
<dbReference type="FunFam" id="2.60.40.10:FF:000840">
    <property type="entry name" value="Roundabout guidance receptor 4"/>
    <property type="match status" value="1"/>
</dbReference>
<evidence type="ECO:0000256" key="17">
    <source>
        <dbReference type="SAM" id="SignalP"/>
    </source>
</evidence>
<evidence type="ECO:0000256" key="5">
    <source>
        <dbReference type="ARBA" id="ARBA00022692"/>
    </source>
</evidence>
<accession>A0A2I0TPF8</accession>
<evidence type="ECO:0000313" key="19">
    <source>
        <dbReference type="EMBL" id="PKU35711.1"/>
    </source>
</evidence>
<dbReference type="SUPFAM" id="SSF48726">
    <property type="entry name" value="Immunoglobulin"/>
    <property type="match status" value="4"/>
</dbReference>
<dbReference type="SMART" id="SM00409">
    <property type="entry name" value="IG"/>
    <property type="match status" value="4"/>
</dbReference>
<evidence type="ECO:0000256" key="8">
    <source>
        <dbReference type="ARBA" id="ARBA00022989"/>
    </source>
</evidence>
<keyword evidence="9 16" id="KW-0472">Membrane</keyword>
<feature type="region of interest" description="Disordered" evidence="15">
    <location>
        <begin position="968"/>
        <end position="994"/>
    </location>
</feature>
<keyword evidence="5 16" id="KW-0812">Transmembrane</keyword>
<evidence type="ECO:0000256" key="3">
    <source>
        <dbReference type="ARBA" id="ARBA00022475"/>
    </source>
</evidence>
<dbReference type="EMBL" id="KZ508086">
    <property type="protein sequence ID" value="PKU35711.1"/>
    <property type="molecule type" value="Genomic_DNA"/>
</dbReference>
<dbReference type="FunFam" id="2.60.40.10:FF:000005">
    <property type="entry name" value="Neuronal cell adhesion molecule"/>
    <property type="match status" value="1"/>
</dbReference>
<dbReference type="PROSITE" id="PS50835">
    <property type="entry name" value="IG_LIKE"/>
    <property type="match status" value="3"/>
</dbReference>
<evidence type="ECO:0000256" key="13">
    <source>
        <dbReference type="ARBA" id="ARBA00023319"/>
    </source>
</evidence>
<dbReference type="SUPFAM" id="SSF49265">
    <property type="entry name" value="Fibronectin type III"/>
    <property type="match status" value="1"/>
</dbReference>
<dbReference type="Gene3D" id="2.60.40.10">
    <property type="entry name" value="Immunoglobulins"/>
    <property type="match status" value="5"/>
</dbReference>
<evidence type="ECO:0000256" key="2">
    <source>
        <dbReference type="ARBA" id="ARBA00004496"/>
    </source>
</evidence>
<feature type="domain" description="Ig-like" evidence="18">
    <location>
        <begin position="148"/>
        <end position="234"/>
    </location>
</feature>
<dbReference type="InterPro" id="IPR013106">
    <property type="entry name" value="Ig_V-set"/>
</dbReference>
<dbReference type="InterPro" id="IPR013098">
    <property type="entry name" value="Ig_I-set"/>
</dbReference>
<feature type="compositionally biased region" description="Acidic residues" evidence="15">
    <location>
        <begin position="1043"/>
        <end position="1056"/>
    </location>
</feature>
<gene>
    <name evidence="19" type="ORF">llap_13983</name>
</gene>
<dbReference type="AlphaFoldDB" id="A0A2I0TPF8"/>
<evidence type="ECO:0000256" key="4">
    <source>
        <dbReference type="ARBA" id="ARBA00022490"/>
    </source>
</evidence>
<feature type="domain" description="Ig-like" evidence="18">
    <location>
        <begin position="311"/>
        <end position="402"/>
    </location>
</feature>
<feature type="region of interest" description="Disordered" evidence="15">
    <location>
        <begin position="849"/>
        <end position="934"/>
    </location>
</feature>
<keyword evidence="8 16" id="KW-1133">Transmembrane helix</keyword>
<dbReference type="OrthoDB" id="428111at2759"/>
<dbReference type="InterPro" id="IPR007110">
    <property type="entry name" value="Ig-like_dom"/>
</dbReference>
<dbReference type="InterPro" id="IPR013783">
    <property type="entry name" value="Ig-like_fold"/>
</dbReference>
<keyword evidence="4" id="KW-0963">Cytoplasm</keyword>
<evidence type="ECO:0000256" key="7">
    <source>
        <dbReference type="ARBA" id="ARBA00022737"/>
    </source>
</evidence>
<feature type="region of interest" description="Disordered" evidence="15">
    <location>
        <begin position="1037"/>
        <end position="1071"/>
    </location>
</feature>
<dbReference type="SMART" id="SM00408">
    <property type="entry name" value="IGc2"/>
    <property type="match status" value="3"/>
</dbReference>
<dbReference type="InterPro" id="IPR036179">
    <property type="entry name" value="Ig-like_dom_sf"/>
</dbReference>
<evidence type="ECO:0000256" key="11">
    <source>
        <dbReference type="ARBA" id="ARBA00023180"/>
    </source>
</evidence>
<feature type="region of interest" description="Disordered" evidence="15">
    <location>
        <begin position="273"/>
        <end position="304"/>
    </location>
</feature>
<feature type="compositionally biased region" description="Polar residues" evidence="15">
    <location>
        <begin position="733"/>
        <end position="743"/>
    </location>
</feature>
<keyword evidence="20" id="KW-1185">Reference proteome</keyword>
<evidence type="ECO:0000256" key="15">
    <source>
        <dbReference type="SAM" id="MobiDB-lite"/>
    </source>
</evidence>
<evidence type="ECO:0000256" key="14">
    <source>
        <dbReference type="ARBA" id="ARBA00046288"/>
    </source>
</evidence>
<dbReference type="PANTHER" id="PTHR44888:SF2">
    <property type="entry name" value="HEPATIC AND GLIAL CELL ADHESION MOLECULE"/>
    <property type="match status" value="1"/>
</dbReference>
<feature type="compositionally biased region" description="Basic and acidic residues" evidence="15">
    <location>
        <begin position="896"/>
        <end position="930"/>
    </location>
</feature>
<dbReference type="InterPro" id="IPR003599">
    <property type="entry name" value="Ig_sub"/>
</dbReference>
<dbReference type="InterPro" id="IPR052280">
    <property type="entry name" value="HEPACAM_domain"/>
</dbReference>
<evidence type="ECO:0000256" key="12">
    <source>
        <dbReference type="ARBA" id="ARBA00023306"/>
    </source>
</evidence>
<dbReference type="FunFam" id="2.60.40.10:FF:000065">
    <property type="entry name" value="roundabout homolog 1 isoform X3"/>
    <property type="match status" value="1"/>
</dbReference>
<dbReference type="Pfam" id="PF07686">
    <property type="entry name" value="V-set"/>
    <property type="match status" value="1"/>
</dbReference>
<dbReference type="GO" id="GO:0012505">
    <property type="term" value="C:endomembrane system"/>
    <property type="evidence" value="ECO:0007669"/>
    <property type="project" value="UniProtKB-SubCell"/>
</dbReference>
<feature type="transmembrane region" description="Helical" evidence="16">
    <location>
        <begin position="241"/>
        <end position="263"/>
    </location>
</feature>
<keyword evidence="6 17" id="KW-0732">Signal</keyword>
<evidence type="ECO:0000256" key="1">
    <source>
        <dbReference type="ARBA" id="ARBA00004236"/>
    </source>
</evidence>
<dbReference type="GO" id="GO:0005886">
    <property type="term" value="C:plasma membrane"/>
    <property type="evidence" value="ECO:0007669"/>
    <property type="project" value="UniProtKB-SubCell"/>
</dbReference>
<evidence type="ECO:0000313" key="20">
    <source>
        <dbReference type="Proteomes" id="UP000233556"/>
    </source>
</evidence>
<dbReference type="Pfam" id="PF13927">
    <property type="entry name" value="Ig_3"/>
    <property type="match status" value="1"/>
</dbReference>
<reference evidence="20" key="1">
    <citation type="submission" date="2017-11" db="EMBL/GenBank/DDBJ databases">
        <authorList>
            <person name="Lima N.C."/>
            <person name="Parody-Merino A.M."/>
            <person name="Battley P.F."/>
            <person name="Fidler A.E."/>
            <person name="Prosdocimi F."/>
        </authorList>
    </citation>
    <scope>NUCLEOTIDE SEQUENCE [LARGE SCALE GENOMIC DNA]</scope>
</reference>
<organism evidence="19 20">
    <name type="scientific">Limosa lapponica baueri</name>
    <dbReference type="NCBI Taxonomy" id="1758121"/>
    <lineage>
        <taxon>Eukaryota</taxon>
        <taxon>Metazoa</taxon>
        <taxon>Chordata</taxon>
        <taxon>Craniata</taxon>
        <taxon>Vertebrata</taxon>
        <taxon>Euteleostomi</taxon>
        <taxon>Archelosauria</taxon>
        <taxon>Archosauria</taxon>
        <taxon>Dinosauria</taxon>
        <taxon>Saurischia</taxon>
        <taxon>Theropoda</taxon>
        <taxon>Coelurosauria</taxon>
        <taxon>Aves</taxon>
        <taxon>Neognathae</taxon>
        <taxon>Neoaves</taxon>
        <taxon>Charadriiformes</taxon>
        <taxon>Scolopacidae</taxon>
        <taxon>Limosa</taxon>
    </lineage>
</organism>
<dbReference type="InterPro" id="IPR003598">
    <property type="entry name" value="Ig_sub2"/>
</dbReference>
<keyword evidence="13" id="KW-0393">Immunoglobulin domain</keyword>
<dbReference type="GO" id="GO:0005737">
    <property type="term" value="C:cytoplasm"/>
    <property type="evidence" value="ECO:0007669"/>
    <property type="project" value="UniProtKB-SubCell"/>
</dbReference>
<feature type="compositionally biased region" description="Basic and acidic residues" evidence="15">
    <location>
        <begin position="291"/>
        <end position="304"/>
    </location>
</feature>
<name>A0A2I0TPF8_LIMLA</name>
<feature type="transmembrane region" description="Helical" evidence="16">
    <location>
        <begin position="621"/>
        <end position="641"/>
    </location>
</feature>
<evidence type="ECO:0000259" key="18">
    <source>
        <dbReference type="PROSITE" id="PS50835"/>
    </source>
</evidence>
<sequence>MWGAPAAPRGHPAPPCLLQVAWLLALHAGLLAGVNITSPTPLVRGTAGKAALLSVRYASASADKPVVKWQLKRDKPITVVQSIGTEIIGNLRPDYRDRIRVLENGSLLINPLQLADEGAYEVEVSITDDTFTGEKTINLTVDIPISKPQVLVASSTVLELSEFFTLNCSHENGTKPTYTWLKDGRPLSNDSRLLLSPDQKILTITRVLMADDDVYSCLVENPISHGRSIPVKLTVYRRSSLYIILSTGGIFLLVTLVTVCACWKPSKKYGWGEKRQAETQPAPEYAEQDEERLKHEAEGIPRSGEHERKNPVALYILKDKPGDLVATVGQVLELDCVPPSGHPEPRVTWKKDGVTLDLAGDRYVVTIGKLRVAPARRSDSGIYVCVAANAAGERESRGARVSVLEKPTIVRRPSDAVAVAGSTVELGCSAQGDPAPRVQWHKERGDLPWGRHEVDRENTLRLYAVTPTDAGTYVCTAQSQLGTAAATARLRVDNRLPTGRWEAVPRDLLAVRLHLDNGTALPTAAVRLRWRMLMPAPAPEGYMVLYRCLLPATTSWTQHNAGRELSTIIPALRRGYKYEFKVQPYAGGTQGLDSNSRHLWIPEEGVTARSTRVVQVLRQPAVIAAAGSLLWLALLALLLLLCQRRASQAAMARHRLVAGDSPWLGGPWRPGCAPHNLSSRASQAAMARHRSPATACPRDMSPATRRPKDMSPVTGIPRDTSPVIRHPKDMSPVTGTPRDTSPATRHPKDMSPVTNTPRDMSPVTRHPKDMGTTVTGIPRDTPPATRRPRDTSSVTESPRDVSLVTSHPRDMSLVTENPKDMFLATRHPKDVSPVTRHPRVMSPVTKYHEDMSPATRHPTDLSAATRHQKDTISATRHPEDTSLITRCPRDMSPVTRHPEEMSPVPEHPRDMFLGSRRPEEKSPAPSHRTDTFLGGRYHKGMSLVTRHPRDTSLVTRDSRDMFLAIRYPKDTPPATRHPRDRSPLPGHLSPVLSDGVLTPQQVAEDLEMDQDTICRSPSAPTMPRSFSPLHTYGYIYGPPASELGEEEEEEEEEEEQPATRGSPGGSLLNGWGSVSEDNFASARCSLVSSCDGSFLLDASFARALAVAVDGLCFSLEDTDGSYGGE</sequence>
<protein>
    <submittedName>
        <fullName evidence="19">Hepatocyte cell adhesion molecule</fullName>
    </submittedName>
</protein>
<feature type="domain" description="Ig-like" evidence="18">
    <location>
        <begin position="407"/>
        <end position="493"/>
    </location>
</feature>
<keyword evidence="10" id="KW-1015">Disulfide bond</keyword>
<evidence type="ECO:0000256" key="9">
    <source>
        <dbReference type="ARBA" id="ARBA00023136"/>
    </source>
</evidence>
<proteinExistence type="predicted"/>
<dbReference type="Pfam" id="PF07679">
    <property type="entry name" value="I-set"/>
    <property type="match status" value="2"/>
</dbReference>